<comment type="caution">
    <text evidence="1">The sequence shown here is derived from an EMBL/GenBank/DDBJ whole genome shotgun (WGS) entry which is preliminary data.</text>
</comment>
<proteinExistence type="predicted"/>
<reference evidence="1 2" key="1">
    <citation type="journal article" date="2019" name="Sci. Rep.">
        <title>Orb-weaving spider Araneus ventricosus genome elucidates the spidroin gene catalogue.</title>
        <authorList>
            <person name="Kono N."/>
            <person name="Nakamura H."/>
            <person name="Ohtoshi R."/>
            <person name="Moran D.A.P."/>
            <person name="Shinohara A."/>
            <person name="Yoshida Y."/>
            <person name="Fujiwara M."/>
            <person name="Mori M."/>
            <person name="Tomita M."/>
            <person name="Arakawa K."/>
        </authorList>
    </citation>
    <scope>NUCLEOTIDE SEQUENCE [LARGE SCALE GENOMIC DNA]</scope>
</reference>
<name>A0A4Y2AY51_ARAVE</name>
<keyword evidence="2" id="KW-1185">Reference proteome</keyword>
<accession>A0A4Y2AY51</accession>
<evidence type="ECO:0000313" key="2">
    <source>
        <dbReference type="Proteomes" id="UP000499080"/>
    </source>
</evidence>
<protein>
    <submittedName>
        <fullName evidence="1">Uncharacterized protein</fullName>
    </submittedName>
</protein>
<dbReference type="Proteomes" id="UP000499080">
    <property type="component" value="Unassembled WGS sequence"/>
</dbReference>
<dbReference type="AlphaFoldDB" id="A0A4Y2AY51"/>
<sequence>MPGEGVIGDFSAILVRSLAFASSYARHCEGTLRGIAKCRYSSVTTALIAVTEVKPFEEGWKRAMFREEDSILSNPVSETKTDKTA</sequence>
<gene>
    <name evidence="1" type="ORF">AVEN_117227_1</name>
</gene>
<dbReference type="EMBL" id="BGPR01000037">
    <property type="protein sequence ID" value="GBL84477.1"/>
    <property type="molecule type" value="Genomic_DNA"/>
</dbReference>
<evidence type="ECO:0000313" key="1">
    <source>
        <dbReference type="EMBL" id="GBL84477.1"/>
    </source>
</evidence>
<organism evidence="1 2">
    <name type="scientific">Araneus ventricosus</name>
    <name type="common">Orbweaver spider</name>
    <name type="synonym">Epeira ventricosa</name>
    <dbReference type="NCBI Taxonomy" id="182803"/>
    <lineage>
        <taxon>Eukaryota</taxon>
        <taxon>Metazoa</taxon>
        <taxon>Ecdysozoa</taxon>
        <taxon>Arthropoda</taxon>
        <taxon>Chelicerata</taxon>
        <taxon>Arachnida</taxon>
        <taxon>Araneae</taxon>
        <taxon>Araneomorphae</taxon>
        <taxon>Entelegynae</taxon>
        <taxon>Araneoidea</taxon>
        <taxon>Araneidae</taxon>
        <taxon>Araneus</taxon>
    </lineage>
</organism>